<sequence>MAARTESPEPQAPPPSLTANTNDVTPSKRRRSSARDSKLKGGKGKERWKNVKNNLKGAKGPQETIASQNQPKESPKEDGTKFANIVHELMRRKDAALADSLMREELNTNKFRLRVEELHDELWAKKRACSELRSRNQDLQQELVAYKRSMDFFRMELNGIRQSRNIPIPEDLGSEEEVQKSMRDYFEHKCKATERKLDELRNTQREQLKPVARNARTLVQQSKALMQTARASLRDTMKQMKDDVELAFMQANPHDWVVTEGCWRSHCGKAVVEQMHCRVNEVVAALIQVLDLVGVKDPNLRDVGTELPPEPKSKPESRDEDEEEDDEAPDPGGALLAQPPTPEEEAGQPELDEEVQAQSNMVQNVKCALQRYVPQVELKFRQIESQATAGMQAKMDAKVKELEEEMDADKTLIAQLQVEVQDQKDRIEVLQERLF</sequence>
<keyword evidence="1" id="KW-0175">Coiled coil</keyword>
<feature type="compositionally biased region" description="Basic and acidic residues" evidence="2">
    <location>
        <begin position="299"/>
        <end position="317"/>
    </location>
</feature>
<feature type="compositionally biased region" description="Acidic residues" evidence="2">
    <location>
        <begin position="342"/>
        <end position="354"/>
    </location>
</feature>
<feature type="coiled-coil region" evidence="1">
    <location>
        <begin position="399"/>
        <end position="433"/>
    </location>
</feature>
<feature type="compositionally biased region" description="Acidic residues" evidence="2">
    <location>
        <begin position="318"/>
        <end position="329"/>
    </location>
</feature>
<evidence type="ECO:0000256" key="1">
    <source>
        <dbReference type="SAM" id="Coils"/>
    </source>
</evidence>
<accession>A0A7S1NE86</accession>
<feature type="region of interest" description="Disordered" evidence="2">
    <location>
        <begin position="299"/>
        <end position="354"/>
    </location>
</feature>
<name>A0A7S1NE86_9EUGL</name>
<feature type="coiled-coil region" evidence="1">
    <location>
        <begin position="122"/>
        <end position="156"/>
    </location>
</feature>
<protein>
    <submittedName>
        <fullName evidence="3">Uncharacterized protein</fullName>
    </submittedName>
</protein>
<evidence type="ECO:0000313" key="3">
    <source>
        <dbReference type="EMBL" id="CAD9014142.1"/>
    </source>
</evidence>
<evidence type="ECO:0000256" key="2">
    <source>
        <dbReference type="SAM" id="MobiDB-lite"/>
    </source>
</evidence>
<proteinExistence type="predicted"/>
<dbReference type="EMBL" id="HBGA01067557">
    <property type="protein sequence ID" value="CAD9014142.1"/>
    <property type="molecule type" value="Transcribed_RNA"/>
</dbReference>
<feature type="region of interest" description="Disordered" evidence="2">
    <location>
        <begin position="1"/>
        <end position="78"/>
    </location>
</feature>
<feature type="compositionally biased region" description="Basic and acidic residues" evidence="2">
    <location>
        <begin position="33"/>
        <end position="49"/>
    </location>
</feature>
<dbReference type="AlphaFoldDB" id="A0A7S1NE86"/>
<reference evidence="3" key="1">
    <citation type="submission" date="2021-01" db="EMBL/GenBank/DDBJ databases">
        <authorList>
            <person name="Corre E."/>
            <person name="Pelletier E."/>
            <person name="Niang G."/>
            <person name="Scheremetjew M."/>
            <person name="Finn R."/>
            <person name="Kale V."/>
            <person name="Holt S."/>
            <person name="Cochrane G."/>
            <person name="Meng A."/>
            <person name="Brown T."/>
            <person name="Cohen L."/>
        </authorList>
    </citation>
    <scope>NUCLEOTIDE SEQUENCE</scope>
    <source>
        <strain evidence="3">NIES-381</strain>
    </source>
</reference>
<gene>
    <name evidence="3" type="ORF">EGYM00392_LOCUS25246</name>
</gene>
<organism evidence="3">
    <name type="scientific">Eutreptiella gymnastica</name>
    <dbReference type="NCBI Taxonomy" id="73025"/>
    <lineage>
        <taxon>Eukaryota</taxon>
        <taxon>Discoba</taxon>
        <taxon>Euglenozoa</taxon>
        <taxon>Euglenida</taxon>
        <taxon>Spirocuta</taxon>
        <taxon>Euglenophyceae</taxon>
        <taxon>Eutreptiales</taxon>
        <taxon>Eutreptiaceae</taxon>
        <taxon>Eutreptiella</taxon>
    </lineage>
</organism>